<organism evidence="2 3">
    <name type="scientific">Pseudomonas luteola</name>
    <dbReference type="NCBI Taxonomy" id="47886"/>
    <lineage>
        <taxon>Bacteria</taxon>
        <taxon>Pseudomonadati</taxon>
        <taxon>Pseudomonadota</taxon>
        <taxon>Gammaproteobacteria</taxon>
        <taxon>Pseudomonadales</taxon>
        <taxon>Pseudomonadaceae</taxon>
        <taxon>Pseudomonas</taxon>
    </lineage>
</organism>
<dbReference type="AlphaFoldDB" id="A0A2X2CGC4"/>
<dbReference type="InterPro" id="IPR024399">
    <property type="entry name" value="DUF2628"/>
</dbReference>
<evidence type="ECO:0000313" key="3">
    <source>
        <dbReference type="Proteomes" id="UP000250443"/>
    </source>
</evidence>
<dbReference type="RefSeq" id="WP_245960704.1">
    <property type="nucleotide sequence ID" value="NZ_UAUF01000011.1"/>
</dbReference>
<sequence>MDTTEPSREASYPPKWQERFAFYETYGAPKTATCKKAFKELPFRKKLLIIRCWPAFFLGPFYLIFALGLKKKGLAMLGIAFSTGLLELLFQELTGLMYPKRLTLALA</sequence>
<name>A0A2X2CGC4_PSELU</name>
<evidence type="ECO:0000313" key="2">
    <source>
        <dbReference type="EMBL" id="SPZ06173.1"/>
    </source>
</evidence>
<dbReference type="Proteomes" id="UP000250443">
    <property type="component" value="Unassembled WGS sequence"/>
</dbReference>
<reference evidence="2 3" key="1">
    <citation type="submission" date="2018-06" db="EMBL/GenBank/DDBJ databases">
        <authorList>
            <consortium name="Pathogen Informatics"/>
            <person name="Doyle S."/>
        </authorList>
    </citation>
    <scope>NUCLEOTIDE SEQUENCE [LARGE SCALE GENOMIC DNA]</scope>
    <source>
        <strain evidence="2 3">NCTC11842</strain>
    </source>
</reference>
<dbReference type="EMBL" id="UAUF01000011">
    <property type="protein sequence ID" value="SPZ06173.1"/>
    <property type="molecule type" value="Genomic_DNA"/>
</dbReference>
<feature type="transmembrane region" description="Helical" evidence="1">
    <location>
        <begin position="73"/>
        <end position="90"/>
    </location>
</feature>
<accession>A0A2X2CGC4</accession>
<gene>
    <name evidence="2" type="ORF">NCTC11842_02090</name>
</gene>
<proteinExistence type="predicted"/>
<keyword evidence="1" id="KW-0472">Membrane</keyword>
<keyword evidence="1" id="KW-0812">Transmembrane</keyword>
<dbReference type="Pfam" id="PF10947">
    <property type="entry name" value="DUF2628"/>
    <property type="match status" value="1"/>
</dbReference>
<feature type="transmembrane region" description="Helical" evidence="1">
    <location>
        <begin position="48"/>
        <end position="67"/>
    </location>
</feature>
<evidence type="ECO:0000256" key="1">
    <source>
        <dbReference type="SAM" id="Phobius"/>
    </source>
</evidence>
<keyword evidence="1" id="KW-1133">Transmembrane helix</keyword>
<protein>
    <submittedName>
        <fullName evidence="2">Membrane protein</fullName>
    </submittedName>
</protein>